<proteinExistence type="predicted"/>
<dbReference type="Pfam" id="PF13675">
    <property type="entry name" value="PilJ"/>
    <property type="match status" value="1"/>
</dbReference>
<gene>
    <name evidence="7" type="ORF">NTA49_03970</name>
</gene>
<accession>A0ABT1YXS7</accession>
<evidence type="ECO:0000256" key="2">
    <source>
        <dbReference type="ARBA" id="ARBA00022692"/>
    </source>
</evidence>
<dbReference type="RefSeq" id="WP_258293360.1">
    <property type="nucleotide sequence ID" value="NZ_JANKJG010000002.1"/>
</dbReference>
<feature type="domain" description="NarX-like N-terminal" evidence="6">
    <location>
        <begin position="160"/>
        <end position="257"/>
    </location>
</feature>
<keyword evidence="4" id="KW-0472">Membrane</keyword>
<organism evidence="7 8">
    <name type="scientific">Pseudosulfitobacter koreensis</name>
    <dbReference type="NCBI Taxonomy" id="2968472"/>
    <lineage>
        <taxon>Bacteria</taxon>
        <taxon>Pseudomonadati</taxon>
        <taxon>Pseudomonadota</taxon>
        <taxon>Alphaproteobacteria</taxon>
        <taxon>Rhodobacterales</taxon>
        <taxon>Roseobacteraceae</taxon>
        <taxon>Pseudosulfitobacter</taxon>
    </lineage>
</organism>
<evidence type="ECO:0000259" key="6">
    <source>
        <dbReference type="Pfam" id="PF13675"/>
    </source>
</evidence>
<evidence type="ECO:0000256" key="5">
    <source>
        <dbReference type="SAM" id="SignalP"/>
    </source>
</evidence>
<keyword evidence="2" id="KW-0812">Transmembrane</keyword>
<dbReference type="Proteomes" id="UP001165396">
    <property type="component" value="Unassembled WGS sequence"/>
</dbReference>
<feature type="signal peptide" evidence="5">
    <location>
        <begin position="1"/>
        <end position="19"/>
    </location>
</feature>
<reference evidence="7" key="1">
    <citation type="submission" date="2022-07" db="EMBL/GenBank/DDBJ databases">
        <title>Pseudosulfitobacter sp. strain AP-MA-4, whole genome sequence.</title>
        <authorList>
            <person name="Jiang Y."/>
        </authorList>
    </citation>
    <scope>NUCLEOTIDE SEQUENCE</scope>
    <source>
        <strain evidence="7">AP-MA-4</strain>
    </source>
</reference>
<evidence type="ECO:0000256" key="1">
    <source>
        <dbReference type="ARBA" id="ARBA00004141"/>
    </source>
</evidence>
<keyword evidence="3" id="KW-1133">Transmembrane helix</keyword>
<dbReference type="EMBL" id="JANKJG010000002">
    <property type="protein sequence ID" value="MCR8825685.1"/>
    <property type="molecule type" value="Genomic_DNA"/>
</dbReference>
<feature type="chain" id="PRO_5046625299" evidence="5">
    <location>
        <begin position="20"/>
        <end position="288"/>
    </location>
</feature>
<evidence type="ECO:0000256" key="3">
    <source>
        <dbReference type="ARBA" id="ARBA00022989"/>
    </source>
</evidence>
<evidence type="ECO:0000256" key="4">
    <source>
        <dbReference type="ARBA" id="ARBA00023136"/>
    </source>
</evidence>
<evidence type="ECO:0000313" key="7">
    <source>
        <dbReference type="EMBL" id="MCR8825685.1"/>
    </source>
</evidence>
<name>A0ABT1YXS7_9RHOB</name>
<sequence>MNVVRALMLFLCGWVTVFAATGAGAVDGRALARRIDVAGQQRMLAQRMAMAACFVMGDIDARANAGVAVEAHDMLITRQLALRVGDAGGGLEPARDPDVLRLLDGADQTIATFGPAVLQVSHSDLQSVVVAQVVDLDLPLLEQLNLTLAGIAGRVPPGAQGEALGHTIDIAGRQSVLSQKVLKEFCYVFLKVDTARQQARLVETIDLFESTLALLETGSDAQGVLPPPNSRAESRLARLRGIWERLSPILRTAVSGADLDPADLQRVAAFGDDLLRASDHVVASYVKR</sequence>
<dbReference type="InterPro" id="IPR029095">
    <property type="entry name" value="NarX-like_N"/>
</dbReference>
<comment type="subcellular location">
    <subcellularLocation>
        <location evidence="1">Membrane</location>
        <topology evidence="1">Multi-pass membrane protein</topology>
    </subcellularLocation>
</comment>
<keyword evidence="5" id="KW-0732">Signal</keyword>
<comment type="caution">
    <text evidence="7">The sequence shown here is derived from an EMBL/GenBank/DDBJ whole genome shotgun (WGS) entry which is preliminary data.</text>
</comment>
<protein>
    <submittedName>
        <fullName evidence="7">Type IV pili methyl-accepting chemotaxis transducer N-terminal domain-containing protein</fullName>
    </submittedName>
</protein>
<evidence type="ECO:0000313" key="8">
    <source>
        <dbReference type="Proteomes" id="UP001165396"/>
    </source>
</evidence>
<keyword evidence="8" id="KW-1185">Reference proteome</keyword>